<sequence length="306" mass="35323">MRKILVLTMSQQQSNYEVSRLEVEAGKKGVEINRALYKDLEFKLENGLTGAYVKGEKIEEENYGAVWFRVAGTKTGKYIEARNLLIRILRNKNIFVTNGQSYLDWSRMGKISQYGVFAENEIPVVPTRIFYTKEQILNSMMMREAELGWPVITKFERGYQGKSVKKFKSEEEVREWLKDKDEKWLGTYLWQRYLPSRWDLRVIVLGGKVVGAMKRSALGSEFRSNFSLGGKVEKWDLSEDDARLAEKVARVCKLDYCGVDIMKDSVEKNAKSYILEVNRQCQFKGFEESTGINVAGLVVDILKEKL</sequence>
<organism evidence="3 4">
    <name type="scientific">Candidatus Shapirobacteria bacterium GW2011_GWE2_38_30</name>
    <dbReference type="NCBI Taxonomy" id="1618490"/>
    <lineage>
        <taxon>Bacteria</taxon>
        <taxon>Candidatus Shapironibacteriota</taxon>
    </lineage>
</organism>
<evidence type="ECO:0000259" key="2">
    <source>
        <dbReference type="PROSITE" id="PS50975"/>
    </source>
</evidence>
<dbReference type="PANTHER" id="PTHR21621">
    <property type="entry name" value="RIBOSOMAL PROTEIN S6 MODIFICATION PROTEIN"/>
    <property type="match status" value="1"/>
</dbReference>
<dbReference type="InterPro" id="IPR013651">
    <property type="entry name" value="ATP-grasp_RimK-type"/>
</dbReference>
<proteinExistence type="predicted"/>
<dbReference type="GO" id="GO:0005524">
    <property type="term" value="F:ATP binding"/>
    <property type="evidence" value="ECO:0007669"/>
    <property type="project" value="UniProtKB-UniRule"/>
</dbReference>
<name>A0A0G0MVW6_9BACT</name>
<dbReference type="Proteomes" id="UP000034406">
    <property type="component" value="Unassembled WGS sequence"/>
</dbReference>
<gene>
    <name evidence="3" type="ORF">US90_C0019G0003</name>
</gene>
<dbReference type="PANTHER" id="PTHR21621:SF0">
    <property type="entry name" value="BETA-CITRYLGLUTAMATE SYNTHASE B-RELATED"/>
    <property type="match status" value="1"/>
</dbReference>
<dbReference type="STRING" id="1618490.US90_C0019G0003"/>
<evidence type="ECO:0000313" key="4">
    <source>
        <dbReference type="Proteomes" id="UP000034406"/>
    </source>
</evidence>
<dbReference type="Gene3D" id="3.30.470.20">
    <property type="entry name" value="ATP-grasp fold, B domain"/>
    <property type="match status" value="1"/>
</dbReference>
<keyword evidence="3" id="KW-0436">Ligase</keyword>
<evidence type="ECO:0000256" key="1">
    <source>
        <dbReference type="PROSITE-ProRule" id="PRU00409"/>
    </source>
</evidence>
<keyword evidence="1" id="KW-0067">ATP-binding</keyword>
<dbReference type="GO" id="GO:0016879">
    <property type="term" value="F:ligase activity, forming carbon-nitrogen bonds"/>
    <property type="evidence" value="ECO:0007669"/>
    <property type="project" value="TreeGrafter"/>
</dbReference>
<protein>
    <submittedName>
        <fullName evidence="3">Alpha-L-glutamate ligase, RimK family</fullName>
    </submittedName>
</protein>
<dbReference type="GO" id="GO:0005737">
    <property type="term" value="C:cytoplasm"/>
    <property type="evidence" value="ECO:0007669"/>
    <property type="project" value="TreeGrafter"/>
</dbReference>
<evidence type="ECO:0000313" key="3">
    <source>
        <dbReference type="EMBL" id="KKQ69081.1"/>
    </source>
</evidence>
<reference evidence="3 4" key="1">
    <citation type="journal article" date="2015" name="Nature">
        <title>rRNA introns, odd ribosomes, and small enigmatic genomes across a large radiation of phyla.</title>
        <authorList>
            <person name="Brown C.T."/>
            <person name="Hug L.A."/>
            <person name="Thomas B.C."/>
            <person name="Sharon I."/>
            <person name="Castelle C.J."/>
            <person name="Singh A."/>
            <person name="Wilkins M.J."/>
            <person name="Williams K.H."/>
            <person name="Banfield J.F."/>
        </authorList>
    </citation>
    <scope>NUCLEOTIDE SEQUENCE [LARGE SCALE GENOMIC DNA]</scope>
</reference>
<comment type="caution">
    <text evidence="3">The sequence shown here is derived from an EMBL/GenBank/DDBJ whole genome shotgun (WGS) entry which is preliminary data.</text>
</comment>
<dbReference type="GO" id="GO:0046872">
    <property type="term" value="F:metal ion binding"/>
    <property type="evidence" value="ECO:0007669"/>
    <property type="project" value="InterPro"/>
</dbReference>
<feature type="domain" description="ATP-grasp" evidence="2">
    <location>
        <begin position="114"/>
        <end position="303"/>
    </location>
</feature>
<dbReference type="Pfam" id="PF08443">
    <property type="entry name" value="RimK"/>
    <property type="match status" value="1"/>
</dbReference>
<dbReference type="PROSITE" id="PS50975">
    <property type="entry name" value="ATP_GRASP"/>
    <property type="match status" value="1"/>
</dbReference>
<dbReference type="SUPFAM" id="SSF56059">
    <property type="entry name" value="Glutathione synthetase ATP-binding domain-like"/>
    <property type="match status" value="1"/>
</dbReference>
<dbReference type="AlphaFoldDB" id="A0A0G0MVW6"/>
<accession>A0A0G0MVW6</accession>
<dbReference type="InterPro" id="IPR011761">
    <property type="entry name" value="ATP-grasp"/>
</dbReference>
<keyword evidence="1" id="KW-0547">Nucleotide-binding</keyword>
<dbReference type="EMBL" id="LBUT01000019">
    <property type="protein sequence ID" value="KKQ69081.1"/>
    <property type="molecule type" value="Genomic_DNA"/>
</dbReference>